<dbReference type="PROSITE" id="PS50949">
    <property type="entry name" value="HTH_GNTR"/>
    <property type="match status" value="1"/>
</dbReference>
<evidence type="ECO:0000256" key="3">
    <source>
        <dbReference type="ARBA" id="ARBA00023163"/>
    </source>
</evidence>
<dbReference type="InterPro" id="IPR011711">
    <property type="entry name" value="GntR_C"/>
</dbReference>
<dbReference type="Pfam" id="PF07729">
    <property type="entry name" value="FCD"/>
    <property type="match status" value="1"/>
</dbReference>
<dbReference type="PANTHER" id="PTHR43537">
    <property type="entry name" value="TRANSCRIPTIONAL REGULATOR, GNTR FAMILY"/>
    <property type="match status" value="1"/>
</dbReference>
<dbReference type="InterPro" id="IPR036390">
    <property type="entry name" value="WH_DNA-bd_sf"/>
</dbReference>
<comment type="caution">
    <text evidence="5">The sequence shown here is derived from an EMBL/GenBank/DDBJ whole genome shotgun (WGS) entry which is preliminary data.</text>
</comment>
<protein>
    <submittedName>
        <fullName evidence="5">DNA-binding GntR family transcriptional regulator</fullName>
    </submittedName>
</protein>
<dbReference type="Gene3D" id="1.20.120.530">
    <property type="entry name" value="GntR ligand-binding domain-like"/>
    <property type="match status" value="1"/>
</dbReference>
<dbReference type="PRINTS" id="PR00035">
    <property type="entry name" value="HTHGNTR"/>
</dbReference>
<dbReference type="EMBL" id="JACHMC010000001">
    <property type="protein sequence ID" value="MBB4881945.1"/>
    <property type="molecule type" value="Genomic_DNA"/>
</dbReference>
<name>A0A7W7PAW2_9MICC</name>
<keyword evidence="6" id="KW-1185">Reference proteome</keyword>
<feature type="domain" description="HTH gntR-type" evidence="4">
    <location>
        <begin position="7"/>
        <end position="74"/>
    </location>
</feature>
<dbReference type="SMART" id="SM00345">
    <property type="entry name" value="HTH_GNTR"/>
    <property type="match status" value="1"/>
</dbReference>
<gene>
    <name evidence="5" type="ORF">BJ976_000296</name>
</gene>
<dbReference type="AlphaFoldDB" id="A0A7W7PAW2"/>
<evidence type="ECO:0000313" key="5">
    <source>
        <dbReference type="EMBL" id="MBB4881945.1"/>
    </source>
</evidence>
<keyword evidence="3" id="KW-0804">Transcription</keyword>
<dbReference type="Gene3D" id="1.10.10.10">
    <property type="entry name" value="Winged helix-like DNA-binding domain superfamily/Winged helix DNA-binding domain"/>
    <property type="match status" value="1"/>
</dbReference>
<dbReference type="SUPFAM" id="SSF46785">
    <property type="entry name" value="Winged helix' DNA-binding domain"/>
    <property type="match status" value="1"/>
</dbReference>
<accession>A0A7W7PAW2</accession>
<dbReference type="Proteomes" id="UP000560081">
    <property type="component" value="Unassembled WGS sequence"/>
</dbReference>
<dbReference type="Pfam" id="PF00392">
    <property type="entry name" value="GntR"/>
    <property type="match status" value="1"/>
</dbReference>
<evidence type="ECO:0000256" key="1">
    <source>
        <dbReference type="ARBA" id="ARBA00023015"/>
    </source>
</evidence>
<dbReference type="InterPro" id="IPR036388">
    <property type="entry name" value="WH-like_DNA-bd_sf"/>
</dbReference>
<evidence type="ECO:0000313" key="6">
    <source>
        <dbReference type="Proteomes" id="UP000560081"/>
    </source>
</evidence>
<keyword evidence="1" id="KW-0805">Transcription regulation</keyword>
<sequence>MSAAGEGSAAAGAAEELRRRIASAGLLPGERLGEVALAAELGVSRNSLREAFTALAGEGLVVRRPHRGVFVAAPDADTVRGLYRMRRILQLGALEQGWLTPAAVARLERAAEILDDDPSPRRLGDANHLTHLGITDLAASPELTRVMSSVLARTRLAFHPLDEQTRLHALFADRNRWIVARLLAEDLPAVRAMFGDYLEEAEAFVLQHLDGSAAAQVSDVPA</sequence>
<organism evidence="5 6">
    <name type="scientific">Micrococcus flavus</name>
    <dbReference type="NCBI Taxonomy" id="384602"/>
    <lineage>
        <taxon>Bacteria</taxon>
        <taxon>Bacillati</taxon>
        <taxon>Actinomycetota</taxon>
        <taxon>Actinomycetes</taxon>
        <taxon>Micrococcales</taxon>
        <taxon>Micrococcaceae</taxon>
        <taxon>Micrococcus</taxon>
    </lineage>
</organism>
<reference evidence="5 6" key="1">
    <citation type="submission" date="2020-08" db="EMBL/GenBank/DDBJ databases">
        <title>Sequencing the genomes of 1000 actinobacteria strains.</title>
        <authorList>
            <person name="Klenk H.-P."/>
        </authorList>
    </citation>
    <scope>NUCLEOTIDE SEQUENCE [LARGE SCALE GENOMIC DNA]</scope>
    <source>
        <strain evidence="5 6">DSM 19079</strain>
    </source>
</reference>
<evidence type="ECO:0000256" key="2">
    <source>
        <dbReference type="ARBA" id="ARBA00023125"/>
    </source>
</evidence>
<dbReference type="SUPFAM" id="SSF48008">
    <property type="entry name" value="GntR ligand-binding domain-like"/>
    <property type="match status" value="1"/>
</dbReference>
<dbReference type="InterPro" id="IPR000524">
    <property type="entry name" value="Tscrpt_reg_HTH_GntR"/>
</dbReference>
<dbReference type="GO" id="GO:0003677">
    <property type="term" value="F:DNA binding"/>
    <property type="evidence" value="ECO:0007669"/>
    <property type="project" value="UniProtKB-KW"/>
</dbReference>
<evidence type="ECO:0000259" key="4">
    <source>
        <dbReference type="PROSITE" id="PS50949"/>
    </source>
</evidence>
<dbReference type="InterPro" id="IPR008920">
    <property type="entry name" value="TF_FadR/GntR_C"/>
</dbReference>
<dbReference type="PANTHER" id="PTHR43537:SF45">
    <property type="entry name" value="GNTR FAMILY REGULATORY PROTEIN"/>
    <property type="match status" value="1"/>
</dbReference>
<keyword evidence="2 5" id="KW-0238">DNA-binding</keyword>
<proteinExistence type="predicted"/>
<dbReference type="GO" id="GO:0003700">
    <property type="term" value="F:DNA-binding transcription factor activity"/>
    <property type="evidence" value="ECO:0007669"/>
    <property type="project" value="InterPro"/>
</dbReference>
<dbReference type="RefSeq" id="WP_184231801.1">
    <property type="nucleotide sequence ID" value="NZ_BMLA01000003.1"/>
</dbReference>
<dbReference type="CDD" id="cd07377">
    <property type="entry name" value="WHTH_GntR"/>
    <property type="match status" value="1"/>
</dbReference>